<comment type="catalytic activity">
    <reaction evidence="9">
        <text>tRNA(Pro) + L-proline + ATP = L-prolyl-tRNA(Pro) + AMP + diphosphate</text>
        <dbReference type="Rhea" id="RHEA:14305"/>
        <dbReference type="Rhea" id="RHEA-COMP:9700"/>
        <dbReference type="Rhea" id="RHEA-COMP:9702"/>
        <dbReference type="ChEBI" id="CHEBI:30616"/>
        <dbReference type="ChEBI" id="CHEBI:33019"/>
        <dbReference type="ChEBI" id="CHEBI:60039"/>
        <dbReference type="ChEBI" id="CHEBI:78442"/>
        <dbReference type="ChEBI" id="CHEBI:78532"/>
        <dbReference type="ChEBI" id="CHEBI:456215"/>
        <dbReference type="EC" id="6.1.1.15"/>
    </reaction>
</comment>
<feature type="compositionally biased region" description="Low complexity" evidence="10">
    <location>
        <begin position="129"/>
        <end position="158"/>
    </location>
</feature>
<dbReference type="Proteomes" id="UP000054248">
    <property type="component" value="Unassembled WGS sequence"/>
</dbReference>
<dbReference type="SUPFAM" id="SSF55826">
    <property type="entry name" value="YbaK/ProRS associated domain"/>
    <property type="match status" value="1"/>
</dbReference>
<organism evidence="13 14">
    <name type="scientific">Tulasnella calospora MUT 4182</name>
    <dbReference type="NCBI Taxonomy" id="1051891"/>
    <lineage>
        <taxon>Eukaryota</taxon>
        <taxon>Fungi</taxon>
        <taxon>Dikarya</taxon>
        <taxon>Basidiomycota</taxon>
        <taxon>Agaricomycotina</taxon>
        <taxon>Agaricomycetes</taxon>
        <taxon>Cantharellales</taxon>
        <taxon>Tulasnellaceae</taxon>
        <taxon>Tulasnella</taxon>
    </lineage>
</organism>
<feature type="region of interest" description="Disordered" evidence="10">
    <location>
        <begin position="115"/>
        <end position="193"/>
    </location>
</feature>
<dbReference type="Gene3D" id="3.30.110.30">
    <property type="entry name" value="C-terminal domain of ProRS"/>
    <property type="match status" value="1"/>
</dbReference>
<proteinExistence type="inferred from homology"/>
<reference evidence="14" key="2">
    <citation type="submission" date="2015-01" db="EMBL/GenBank/DDBJ databases">
        <title>Evolutionary Origins and Diversification of the Mycorrhizal Mutualists.</title>
        <authorList>
            <consortium name="DOE Joint Genome Institute"/>
            <consortium name="Mycorrhizal Genomics Consortium"/>
            <person name="Kohler A."/>
            <person name="Kuo A."/>
            <person name="Nagy L.G."/>
            <person name="Floudas D."/>
            <person name="Copeland A."/>
            <person name="Barry K.W."/>
            <person name="Cichocki N."/>
            <person name="Veneault-Fourrey C."/>
            <person name="LaButti K."/>
            <person name="Lindquist E.A."/>
            <person name="Lipzen A."/>
            <person name="Lundell T."/>
            <person name="Morin E."/>
            <person name="Murat C."/>
            <person name="Riley R."/>
            <person name="Ohm R."/>
            <person name="Sun H."/>
            <person name="Tunlid A."/>
            <person name="Henrissat B."/>
            <person name="Grigoriev I.V."/>
            <person name="Hibbett D.S."/>
            <person name="Martin F."/>
        </authorList>
    </citation>
    <scope>NUCLEOTIDE SEQUENCE [LARGE SCALE GENOMIC DNA]</scope>
    <source>
        <strain evidence="14">MUT 4182</strain>
    </source>
</reference>
<feature type="compositionally biased region" description="Basic and acidic residues" evidence="10">
    <location>
        <begin position="49"/>
        <end position="60"/>
    </location>
</feature>
<dbReference type="GO" id="GO:0004827">
    <property type="term" value="F:proline-tRNA ligase activity"/>
    <property type="evidence" value="ECO:0007669"/>
    <property type="project" value="UniProtKB-EC"/>
</dbReference>
<feature type="compositionally biased region" description="Low complexity" evidence="10">
    <location>
        <begin position="181"/>
        <end position="192"/>
    </location>
</feature>
<feature type="compositionally biased region" description="Acidic residues" evidence="10">
    <location>
        <begin position="11"/>
        <end position="21"/>
    </location>
</feature>
<dbReference type="InterPro" id="IPR002314">
    <property type="entry name" value="aa-tRNA-synt_IIb"/>
</dbReference>
<dbReference type="InterPro" id="IPR011421">
    <property type="entry name" value="BCNT-C"/>
</dbReference>
<evidence type="ECO:0000256" key="1">
    <source>
        <dbReference type="ARBA" id="ARBA00008226"/>
    </source>
</evidence>
<comment type="similarity">
    <text evidence="1">Belongs to the class-II aminoacyl-tRNA synthetase family.</text>
</comment>
<dbReference type="GO" id="GO:0005737">
    <property type="term" value="C:cytoplasm"/>
    <property type="evidence" value="ECO:0007669"/>
    <property type="project" value="InterPro"/>
</dbReference>
<keyword evidence="4" id="KW-0547">Nucleotide-binding</keyword>
<evidence type="ECO:0000313" key="14">
    <source>
        <dbReference type="Proteomes" id="UP000054248"/>
    </source>
</evidence>
<dbReference type="InterPro" id="IPR002316">
    <property type="entry name" value="Pro-tRNA-ligase_IIa"/>
</dbReference>
<dbReference type="EC" id="6.1.1.15" evidence="2"/>
<dbReference type="Pfam" id="PF04073">
    <property type="entry name" value="tRNA_edit"/>
    <property type="match status" value="1"/>
</dbReference>
<dbReference type="InterPro" id="IPR004499">
    <property type="entry name" value="Pro-tRNA-ligase_IIa_arc-type"/>
</dbReference>
<dbReference type="InterPro" id="IPR036754">
    <property type="entry name" value="YbaK/aa-tRNA-synt-asso_dom_sf"/>
</dbReference>
<dbReference type="PRINTS" id="PR01046">
    <property type="entry name" value="TRNASYNTHPRO"/>
</dbReference>
<dbReference type="EMBL" id="KN822984">
    <property type="protein sequence ID" value="KIO29334.1"/>
    <property type="molecule type" value="Genomic_DNA"/>
</dbReference>
<protein>
    <recommendedName>
        <fullName evidence="2">proline--tRNA ligase</fullName>
        <ecNumber evidence="2">6.1.1.15</ecNumber>
    </recommendedName>
    <alternativeName>
        <fullName evidence="8">Prolyl-tRNA synthetase</fullName>
    </alternativeName>
</protein>
<feature type="domain" description="BCNT-C" evidence="12">
    <location>
        <begin position="179"/>
        <end position="259"/>
    </location>
</feature>
<dbReference type="InterPro" id="IPR033721">
    <property type="entry name" value="ProRS_core_arch_euk"/>
</dbReference>
<evidence type="ECO:0000256" key="9">
    <source>
        <dbReference type="ARBA" id="ARBA00047671"/>
    </source>
</evidence>
<evidence type="ECO:0000256" key="10">
    <source>
        <dbReference type="SAM" id="MobiDB-lite"/>
    </source>
</evidence>
<dbReference type="GO" id="GO:0006433">
    <property type="term" value="P:prolyl-tRNA aminoacylation"/>
    <property type="evidence" value="ECO:0007669"/>
    <property type="project" value="InterPro"/>
</dbReference>
<keyword evidence="7" id="KW-0030">Aminoacyl-tRNA synthetase</keyword>
<keyword evidence="6" id="KW-0648">Protein biosynthesis</keyword>
<evidence type="ECO:0000256" key="3">
    <source>
        <dbReference type="ARBA" id="ARBA00022598"/>
    </source>
</evidence>
<sequence>MTPLPPHQIVDEESEDDEDYVPPERKESDDESDDDGARKAKKARLSGPVHEEQPSHSAETIKAERDALWAEFQASASSSNVNPREDKPKMVKVRVTHKFAGEEVIEIKEVEEGSIEARQWPVVVDKGEGQVQGSASGTTSSGDAGVLLGSSSSTVSDTPVPPDGSSLPKKPAPGPRRPAKPKSSLAALAAATKPKKISTLEKSKLDWNNHLASSSKEEVDELEKNRKGGGYLEKVDFLQRVDERKEEALSAGKRRRLSLGAKVVKHDPVTSPAAWKDVLAAASDAPASYELTKTLVYKPKTAKTATPVPVIAIVREETETSSGALGKKLNLKELRLANEDLMREFFGADKDSVSPVSLDATSFPKVLTVLDQSLASSDSLFAIHASSNSSTIFLKGSEIASYVLSLQTAENKVQTIDFAALKAEAAAAAPVGGASTAKPAATSAQDAKIEGAAQIAIGIKKEVDFASWYTNVVIKGEMIDYYSVSGCYILRPWAYGIWDAIQDWFNPRIKALGVQNCYFPMFVSSKVLEKEKDHIEGFAPEVAWVTRAGQSELEEPIAIRPTSETVMYPYYSKWIQSHRDLPLKLNQWNSVVRWEFKNPQPFLRTREFLWQEGHTAFATKPEADKEVLDILELYRQIYVDLLAVPVIPGIKSEKEKFAGGLYTTTVEGFIPSSGRGIQGGTSHCLGQNFSKMFNIVVEDPNAAASGSIDKLFVWQNSWGLSTRTIGVMVMVHGDDKGLVVSKWEEVVPTLDAKCVVVMPWCEVESCEDDIKERSAKSAEQTDERAPSAGAKSLCIPFDQDRWGKIVPGETKCPACGSDAKRWTMFGRSYDNTLVNLEASLNSEFSQAIVTIPRFLPLVGEPTYPVRSLSLTSNAPGP</sequence>
<dbReference type="PANTHER" id="PTHR43382:SF2">
    <property type="entry name" value="BIFUNCTIONAL GLUTAMATE_PROLINE--TRNA LIGASE"/>
    <property type="match status" value="1"/>
</dbReference>
<evidence type="ECO:0000313" key="13">
    <source>
        <dbReference type="EMBL" id="KIO29334.1"/>
    </source>
</evidence>
<evidence type="ECO:0000259" key="11">
    <source>
        <dbReference type="PROSITE" id="PS50862"/>
    </source>
</evidence>
<dbReference type="PROSITE" id="PS50862">
    <property type="entry name" value="AA_TRNA_LIGASE_II"/>
    <property type="match status" value="1"/>
</dbReference>
<feature type="region of interest" description="Disordered" evidence="10">
    <location>
        <begin position="1"/>
        <end position="60"/>
    </location>
</feature>
<dbReference type="Pfam" id="PF00587">
    <property type="entry name" value="tRNA-synt_2b"/>
    <property type="match status" value="1"/>
</dbReference>
<keyword evidence="5" id="KW-0067">ATP-binding</keyword>
<dbReference type="STRING" id="1051891.A0A0C3QPP5"/>
<evidence type="ECO:0000256" key="6">
    <source>
        <dbReference type="ARBA" id="ARBA00022917"/>
    </source>
</evidence>
<dbReference type="SUPFAM" id="SSF64586">
    <property type="entry name" value="C-terminal domain of ProRS"/>
    <property type="match status" value="1"/>
</dbReference>
<evidence type="ECO:0000256" key="7">
    <source>
        <dbReference type="ARBA" id="ARBA00023146"/>
    </source>
</evidence>
<dbReference type="PANTHER" id="PTHR43382">
    <property type="entry name" value="PROLYL-TRNA SYNTHETASE"/>
    <property type="match status" value="1"/>
</dbReference>
<feature type="domain" description="Aminoacyl-transfer RNA synthetases class-II family profile" evidence="11">
    <location>
        <begin position="497"/>
        <end position="748"/>
    </location>
</feature>
<evidence type="ECO:0000256" key="5">
    <source>
        <dbReference type="ARBA" id="ARBA00022840"/>
    </source>
</evidence>
<dbReference type="HOGENOM" id="CLU_327949_0_0_1"/>
<evidence type="ECO:0000256" key="4">
    <source>
        <dbReference type="ARBA" id="ARBA00022741"/>
    </source>
</evidence>
<dbReference type="InterPro" id="IPR006195">
    <property type="entry name" value="aa-tRNA-synth_II"/>
</dbReference>
<reference evidence="13 14" key="1">
    <citation type="submission" date="2014-04" db="EMBL/GenBank/DDBJ databases">
        <authorList>
            <consortium name="DOE Joint Genome Institute"/>
            <person name="Kuo A."/>
            <person name="Girlanda M."/>
            <person name="Perotto S."/>
            <person name="Kohler A."/>
            <person name="Nagy L.G."/>
            <person name="Floudas D."/>
            <person name="Copeland A."/>
            <person name="Barry K.W."/>
            <person name="Cichocki N."/>
            <person name="Veneault-Fourrey C."/>
            <person name="LaButti K."/>
            <person name="Lindquist E.A."/>
            <person name="Lipzen A."/>
            <person name="Lundell T."/>
            <person name="Morin E."/>
            <person name="Murat C."/>
            <person name="Sun H."/>
            <person name="Tunlid A."/>
            <person name="Henrissat B."/>
            <person name="Grigoriev I.V."/>
            <person name="Hibbett D.S."/>
            <person name="Martin F."/>
            <person name="Nordberg H.P."/>
            <person name="Cantor M.N."/>
            <person name="Hua S.X."/>
        </authorList>
    </citation>
    <scope>NUCLEOTIDE SEQUENCE [LARGE SCALE GENOMIC DNA]</scope>
    <source>
        <strain evidence="13 14">MUT 4182</strain>
    </source>
</reference>
<dbReference type="PROSITE" id="PS51279">
    <property type="entry name" value="BCNT_C"/>
    <property type="match status" value="1"/>
</dbReference>
<accession>A0A0C3QPP5</accession>
<dbReference type="InterPro" id="IPR007214">
    <property type="entry name" value="YbaK/aa-tRNA-synth-assoc-dom"/>
</dbReference>
<gene>
    <name evidence="13" type="ORF">M407DRAFT_6275</name>
</gene>
<keyword evidence="14" id="KW-1185">Reference proteome</keyword>
<dbReference type="SUPFAM" id="SSF55681">
    <property type="entry name" value="Class II aaRS and biotin synthetases"/>
    <property type="match status" value="1"/>
</dbReference>
<dbReference type="GO" id="GO:0002161">
    <property type="term" value="F:aminoacyl-tRNA deacylase activity"/>
    <property type="evidence" value="ECO:0007669"/>
    <property type="project" value="InterPro"/>
</dbReference>
<dbReference type="Gene3D" id="3.90.960.10">
    <property type="entry name" value="YbaK/aminoacyl-tRNA synthetase-associated domain"/>
    <property type="match status" value="1"/>
</dbReference>
<evidence type="ECO:0000256" key="2">
    <source>
        <dbReference type="ARBA" id="ARBA00012831"/>
    </source>
</evidence>
<dbReference type="GO" id="GO:0017101">
    <property type="term" value="C:aminoacyl-tRNA synthetase multienzyme complex"/>
    <property type="evidence" value="ECO:0007669"/>
    <property type="project" value="TreeGrafter"/>
</dbReference>
<dbReference type="Pfam" id="PF09180">
    <property type="entry name" value="ProRS-C_1"/>
    <property type="match status" value="1"/>
</dbReference>
<evidence type="ECO:0000256" key="8">
    <source>
        <dbReference type="ARBA" id="ARBA00029731"/>
    </source>
</evidence>
<keyword evidence="3" id="KW-0436">Ligase</keyword>
<dbReference type="InterPro" id="IPR045864">
    <property type="entry name" value="aa-tRNA-synth_II/BPL/LPL"/>
</dbReference>
<dbReference type="GO" id="GO:0005524">
    <property type="term" value="F:ATP binding"/>
    <property type="evidence" value="ECO:0007669"/>
    <property type="project" value="UniProtKB-KW"/>
</dbReference>
<name>A0A0C3QPP5_9AGAM</name>
<evidence type="ECO:0000259" key="12">
    <source>
        <dbReference type="PROSITE" id="PS51279"/>
    </source>
</evidence>
<dbReference type="AlphaFoldDB" id="A0A0C3QPP5"/>
<dbReference type="Gene3D" id="3.30.930.10">
    <property type="entry name" value="Bira Bifunctional Protein, Domain 2"/>
    <property type="match status" value="1"/>
</dbReference>
<dbReference type="Pfam" id="PF07572">
    <property type="entry name" value="BCNT"/>
    <property type="match status" value="1"/>
</dbReference>
<dbReference type="InterPro" id="IPR016061">
    <property type="entry name" value="Pro-tRNA_ligase_II_C"/>
</dbReference>
<dbReference type="FunFam" id="3.30.110.30:FF:000001">
    <property type="entry name" value="Bifunctional glutamate/proline--tRNA ligase"/>
    <property type="match status" value="1"/>
</dbReference>
<dbReference type="InterPro" id="IPR017449">
    <property type="entry name" value="Pro-tRNA_synth_II"/>
</dbReference>
<dbReference type="OrthoDB" id="1350766at2759"/>
<dbReference type="CDD" id="cd00778">
    <property type="entry name" value="ProRS_core_arch_euk"/>
    <property type="match status" value="1"/>
</dbReference>
<dbReference type="FunFam" id="3.30.930.10:FF:000007">
    <property type="entry name" value="Bifunctional glutamate/proline--tRNA ligase"/>
    <property type="match status" value="1"/>
</dbReference>
<dbReference type="SMART" id="SM00946">
    <property type="entry name" value="ProRS-C_1"/>
    <property type="match status" value="1"/>
</dbReference>